<dbReference type="Gene3D" id="3.20.20.80">
    <property type="entry name" value="Glycosidases"/>
    <property type="match status" value="1"/>
</dbReference>
<dbReference type="InterPro" id="IPR013783">
    <property type="entry name" value="Ig-like_fold"/>
</dbReference>
<dbReference type="InterPro" id="IPR006047">
    <property type="entry name" value="GH13_cat_dom"/>
</dbReference>
<dbReference type="PANTHER" id="PTHR43002">
    <property type="entry name" value="GLYCOGEN DEBRANCHING ENZYME"/>
    <property type="match status" value="1"/>
</dbReference>
<sequence length="706" mass="79427">MTTNLRVWPGNPHPLGARWDGEGVNFALYSEHATGVELCLFERPEDGEPSAVVAMPEATDHVWHCYLPDARPGMLYGYRVDGPYAPEQGLRFNRAKLLLDPYAFAITGTIRWSDELFGYRVGDPAGDRSIDERSSAANMPKCVIVDPAFTWGDDRPPRTPWNRTVIYETHVRGMTIQHPGVPERLRGTFLGLSSDAVIDHLLALGVTAVELMPVHHFVADRHLVDRGLTNYWGYNSIGFFAPHVGYATAGLGQQVSEFKSMVRALHRAGLEVILDVVYNHTGEGNELGPTLSFRGIDNPTYYRLDPEDPARYIDFTGTGNSLNLVHPRTVALIMDSLRYWVTDMHVDGFRFDLAPVLLRGLGDGRRSAFFEVVQQDPVLSQVKLIAEPWDVGPDGYQLGRFPPGWAEWNGAYRDCVRRYWRGDPGQLPELASRLAGSSDIFAPSGRRTYASVNFVTCHDGFTLEDLVSYEQRHNEANGEDNRDGAAENYSRNWGVEGPTSSVRIQRLRQRMKRNFLATLFLSQGVRMLLGGDELGRTQRGNNNAYCQDNEVSWFDWDRSPEDHELAAFVRRLARLVAEQPVLRRRDFFTGRPLGPEGPKDLTWLRPDGQEMQEEDWANPEARALGMLLWGKAADELDERGRRQVGDTLLVLLNADPRPVPFTLPRLDPPGHWVELLHTARPLRRAVPTGPISLPGQSLAVLRHGRE</sequence>
<dbReference type="Gene3D" id="2.60.40.1180">
    <property type="entry name" value="Golgi alpha-mannosidase II"/>
    <property type="match status" value="1"/>
</dbReference>
<dbReference type="Pfam" id="PF02922">
    <property type="entry name" value="CBM_48"/>
    <property type="match status" value="1"/>
</dbReference>
<feature type="compositionally biased region" description="Basic and acidic residues" evidence="4">
    <location>
        <begin position="473"/>
        <end position="485"/>
    </location>
</feature>
<feature type="region of interest" description="Disordered" evidence="4">
    <location>
        <begin position="473"/>
        <end position="492"/>
    </location>
</feature>
<proteinExistence type="inferred from homology"/>
<keyword evidence="7" id="KW-1185">Reference proteome</keyword>
<evidence type="ECO:0000256" key="2">
    <source>
        <dbReference type="ARBA" id="ARBA00022801"/>
    </source>
</evidence>
<dbReference type="SUPFAM" id="SSF51011">
    <property type="entry name" value="Glycosyl hydrolase domain"/>
    <property type="match status" value="1"/>
</dbReference>
<protein>
    <submittedName>
        <fullName evidence="6">Glycogen debranching protein GlgX</fullName>
        <ecNumber evidence="6">3.2.1.196</ecNumber>
    </submittedName>
</protein>
<dbReference type="Gene3D" id="2.60.40.10">
    <property type="entry name" value="Immunoglobulins"/>
    <property type="match status" value="1"/>
</dbReference>
<dbReference type="EC" id="3.2.1.196" evidence="6"/>
<dbReference type="EMBL" id="JBHLYQ010000028">
    <property type="protein sequence ID" value="MFC0081353.1"/>
    <property type="molecule type" value="Genomic_DNA"/>
</dbReference>
<evidence type="ECO:0000256" key="3">
    <source>
        <dbReference type="ARBA" id="ARBA00023295"/>
    </source>
</evidence>
<accession>A0ABV6C0Y5</accession>
<dbReference type="InterPro" id="IPR017853">
    <property type="entry name" value="GH"/>
</dbReference>
<dbReference type="InterPro" id="IPR011837">
    <property type="entry name" value="Glycogen_debranch_GlgX"/>
</dbReference>
<organism evidence="6 7">
    <name type="scientific">Aciditerrimonas ferrireducens</name>
    <dbReference type="NCBI Taxonomy" id="667306"/>
    <lineage>
        <taxon>Bacteria</taxon>
        <taxon>Bacillati</taxon>
        <taxon>Actinomycetota</taxon>
        <taxon>Acidimicrobiia</taxon>
        <taxon>Acidimicrobiales</taxon>
        <taxon>Acidimicrobiaceae</taxon>
        <taxon>Aciditerrimonas</taxon>
    </lineage>
</organism>
<dbReference type="InterPro" id="IPR004193">
    <property type="entry name" value="Glyco_hydro_13_N"/>
</dbReference>
<dbReference type="InterPro" id="IPR013780">
    <property type="entry name" value="Glyco_hydro_b"/>
</dbReference>
<evidence type="ECO:0000256" key="4">
    <source>
        <dbReference type="SAM" id="MobiDB-lite"/>
    </source>
</evidence>
<dbReference type="InterPro" id="IPR014756">
    <property type="entry name" value="Ig_E-set"/>
</dbReference>
<dbReference type="GO" id="GO:0120549">
    <property type="term" value="F:limit dextrin alpha-1,6-maltotetraose-hydrolase activity"/>
    <property type="evidence" value="ECO:0007669"/>
    <property type="project" value="UniProtKB-EC"/>
</dbReference>
<evidence type="ECO:0000256" key="1">
    <source>
        <dbReference type="ARBA" id="ARBA00008061"/>
    </source>
</evidence>
<dbReference type="CDD" id="cd02856">
    <property type="entry name" value="E_set_GDE_Isoamylase_N"/>
    <property type="match status" value="1"/>
</dbReference>
<reference evidence="6 7" key="1">
    <citation type="submission" date="2024-09" db="EMBL/GenBank/DDBJ databases">
        <authorList>
            <person name="Sun Q."/>
            <person name="Mori K."/>
        </authorList>
    </citation>
    <scope>NUCLEOTIDE SEQUENCE [LARGE SCALE GENOMIC DNA]</scope>
    <source>
        <strain evidence="6 7">JCM 15389</strain>
    </source>
</reference>
<dbReference type="SUPFAM" id="SSF51445">
    <property type="entry name" value="(Trans)glycosidases"/>
    <property type="match status" value="1"/>
</dbReference>
<dbReference type="NCBIfam" id="TIGR02100">
    <property type="entry name" value="glgX_debranch"/>
    <property type="match status" value="1"/>
</dbReference>
<dbReference type="SUPFAM" id="SSF81296">
    <property type="entry name" value="E set domains"/>
    <property type="match status" value="1"/>
</dbReference>
<dbReference type="Proteomes" id="UP001589788">
    <property type="component" value="Unassembled WGS sequence"/>
</dbReference>
<evidence type="ECO:0000259" key="5">
    <source>
        <dbReference type="SMART" id="SM00642"/>
    </source>
</evidence>
<keyword evidence="3 6" id="KW-0326">Glycosidase</keyword>
<comment type="caution">
    <text evidence="6">The sequence shown here is derived from an EMBL/GenBank/DDBJ whole genome shotgun (WGS) entry which is preliminary data.</text>
</comment>
<evidence type="ECO:0000313" key="6">
    <source>
        <dbReference type="EMBL" id="MFC0081353.1"/>
    </source>
</evidence>
<name>A0ABV6C0Y5_9ACTN</name>
<dbReference type="RefSeq" id="WP_377788549.1">
    <property type="nucleotide sequence ID" value="NZ_JBHLYQ010000028.1"/>
</dbReference>
<evidence type="ECO:0000313" key="7">
    <source>
        <dbReference type="Proteomes" id="UP001589788"/>
    </source>
</evidence>
<dbReference type="SMART" id="SM00642">
    <property type="entry name" value="Aamy"/>
    <property type="match status" value="1"/>
</dbReference>
<comment type="similarity">
    <text evidence="1">Belongs to the glycosyl hydrolase 13 family.</text>
</comment>
<dbReference type="InterPro" id="IPR044505">
    <property type="entry name" value="GlgX_Isoamylase_N_E_set"/>
</dbReference>
<gene>
    <name evidence="6" type="primary">glgX</name>
    <name evidence="6" type="ORF">ACFFRE_04180</name>
</gene>
<keyword evidence="2 6" id="KW-0378">Hydrolase</keyword>
<feature type="domain" description="Glycosyl hydrolase family 13 catalytic" evidence="5">
    <location>
        <begin position="168"/>
        <end position="576"/>
    </location>
</feature>
<dbReference type="CDD" id="cd11326">
    <property type="entry name" value="AmyAc_Glg_debranch"/>
    <property type="match status" value="1"/>
</dbReference>